<sequence>MKVVIRIFCCENILKNTVILLDKYIYMCYILGMECKVVPLESSYYVIRSSEPFYLSEHYVYWVDRSIRWHSSFEVAKRFKTYASACAACSRIASFFPFEVVRFSYYDRF</sequence>
<dbReference type="EMBL" id="OM869544">
    <property type="protein sequence ID" value="UPW41103.1"/>
    <property type="molecule type" value="Genomic_DNA"/>
</dbReference>
<reference evidence="1" key="1">
    <citation type="submission" date="2022-02" db="EMBL/GenBank/DDBJ databases">
        <title>Towards deciphering the DNA virus diversity associated with rodent species in the families Cricetidae and Heteromyidae.</title>
        <authorList>
            <person name="Lund M."/>
            <person name="Larsen B.B."/>
            <person name="Gryseels S."/>
            <person name="Kraberger S."/>
            <person name="Rowsey D.M."/>
            <person name="Steger L."/>
            <person name="Yule K.M."/>
            <person name="Upham N.S."/>
            <person name="Worobey M."/>
            <person name="Van Doorslaer K."/>
            <person name="Varsani A."/>
        </authorList>
    </citation>
    <scope>NUCLEOTIDE SEQUENCE</scope>
    <source>
        <strain evidence="1">UA08Rod_5530</strain>
    </source>
</reference>
<evidence type="ECO:0000313" key="1">
    <source>
        <dbReference type="EMBL" id="UPW41103.1"/>
    </source>
</evidence>
<name>A0A976N256_9VIRU</name>
<organism evidence="1">
    <name type="scientific">Sigmofec virus UA08Rod_5530</name>
    <dbReference type="NCBI Taxonomy" id="2929427"/>
    <lineage>
        <taxon>Viruses</taxon>
        <taxon>Monodnaviria</taxon>
        <taxon>Sangervirae</taxon>
        <taxon>Phixviricota</taxon>
        <taxon>Malgrandaviricetes</taxon>
        <taxon>Petitvirales</taxon>
        <taxon>Microviridae</taxon>
    </lineage>
</organism>
<protein>
    <submittedName>
        <fullName evidence="1">Uncharacterized protein</fullName>
    </submittedName>
</protein>
<proteinExistence type="predicted"/>
<accession>A0A976N256</accession>